<keyword evidence="1 3" id="KW-0732">Signal</keyword>
<feature type="region of interest" description="Disordered" evidence="2">
    <location>
        <begin position="554"/>
        <end position="768"/>
    </location>
</feature>
<proteinExistence type="predicted"/>
<evidence type="ECO:0000256" key="3">
    <source>
        <dbReference type="SAM" id="SignalP"/>
    </source>
</evidence>
<dbReference type="InterPro" id="IPR027039">
    <property type="entry name" value="Crtac1"/>
</dbReference>
<keyword evidence="6" id="KW-1185">Reference proteome</keyword>
<dbReference type="AlphaFoldDB" id="A0AAV4HFK1"/>
<dbReference type="EMBL" id="BMAT01001919">
    <property type="protein sequence ID" value="GFR95526.1"/>
    <property type="molecule type" value="Genomic_DNA"/>
</dbReference>
<dbReference type="Pfam" id="PF07593">
    <property type="entry name" value="UnbV_ASPIC"/>
    <property type="match status" value="1"/>
</dbReference>
<name>A0AAV4HFK1_9GAST</name>
<dbReference type="InterPro" id="IPR028994">
    <property type="entry name" value="Integrin_alpha_N"/>
</dbReference>
<reference evidence="5 6" key="1">
    <citation type="journal article" date="2021" name="Elife">
        <title>Chloroplast acquisition without the gene transfer in kleptoplastic sea slugs, Plakobranchus ocellatus.</title>
        <authorList>
            <person name="Maeda T."/>
            <person name="Takahashi S."/>
            <person name="Yoshida T."/>
            <person name="Shimamura S."/>
            <person name="Takaki Y."/>
            <person name="Nagai Y."/>
            <person name="Toyoda A."/>
            <person name="Suzuki Y."/>
            <person name="Arimoto A."/>
            <person name="Ishii H."/>
            <person name="Satoh N."/>
            <person name="Nishiyama T."/>
            <person name="Hasebe M."/>
            <person name="Maruyama T."/>
            <person name="Minagawa J."/>
            <person name="Obokata J."/>
            <person name="Shigenobu S."/>
        </authorList>
    </citation>
    <scope>NUCLEOTIDE SEQUENCE [LARGE SCALE GENOMIC DNA]</scope>
</reference>
<dbReference type="InterPro" id="IPR013517">
    <property type="entry name" value="FG-GAP"/>
</dbReference>
<dbReference type="Pfam" id="PF13517">
    <property type="entry name" value="FG-GAP_3"/>
    <property type="match status" value="1"/>
</dbReference>
<feature type="domain" description="ASPIC/UnbV" evidence="4">
    <location>
        <begin position="458"/>
        <end position="515"/>
    </location>
</feature>
<feature type="compositionally biased region" description="Basic and acidic residues" evidence="2">
    <location>
        <begin position="685"/>
        <end position="730"/>
    </location>
</feature>
<dbReference type="PANTHER" id="PTHR16026">
    <property type="entry name" value="CARTILAGE ACIDIC PROTEIN 1"/>
    <property type="match status" value="1"/>
</dbReference>
<comment type="caution">
    <text evidence="5">The sequence shown here is derived from an EMBL/GenBank/DDBJ whole genome shotgun (WGS) entry which is preliminary data.</text>
</comment>
<feature type="compositionally biased region" description="Basic and acidic residues" evidence="2">
    <location>
        <begin position="925"/>
        <end position="967"/>
    </location>
</feature>
<evidence type="ECO:0000313" key="6">
    <source>
        <dbReference type="Proteomes" id="UP000762676"/>
    </source>
</evidence>
<dbReference type="Proteomes" id="UP000762676">
    <property type="component" value="Unassembled WGS sequence"/>
</dbReference>
<accession>A0AAV4HFK1</accession>
<evidence type="ECO:0000313" key="5">
    <source>
        <dbReference type="EMBL" id="GFR95526.1"/>
    </source>
</evidence>
<feature type="region of interest" description="Disordered" evidence="2">
    <location>
        <begin position="781"/>
        <end position="977"/>
    </location>
</feature>
<dbReference type="InterPro" id="IPR011519">
    <property type="entry name" value="UnbV_ASPIC"/>
</dbReference>
<evidence type="ECO:0000256" key="1">
    <source>
        <dbReference type="ARBA" id="ARBA00022729"/>
    </source>
</evidence>
<feature type="compositionally biased region" description="Basic and acidic residues" evidence="2">
    <location>
        <begin position="825"/>
        <end position="877"/>
    </location>
</feature>
<gene>
    <name evidence="5" type="ORF">ElyMa_000946300</name>
</gene>
<sequence length="1000" mass="114605">MSMASYGLLTRAVLAVLVSLIWSVTVARAQGMFTNRSALIPQGTSQLNYGVAVTNVGDGEGPMEWVVAGFSGANLVLQYDQRTGKYRNIAEEDWRFADLRDTQGAAIGVCACDIDGDGLEEIYFLNTNNRYSGPKLVRDRLFKWRNNRYEDLFSDDINSDVSSMYSGRSVACVDRTGSGKYGILLATYAQDKQGQFGLIEMNENHPSNDVARGKIVLYNVAAAVGIDFTTGGRGITVGPIIGDDGFSDVYFVNEGNPGLQNRGDNALFVNDGQGRFTNMAAQTNLNDAQPGRGVTLADFNNDGNIDIVYGNWMGPHRLQIQQASSSPPTFFDAATLEFAKRSPIRTVIAADFDNSGNLNVFMNNIVYRGAAPNKLFKILPEGASVGIVKEDIGDAEEPTQHGTGAAVADIDNDGVLELLVAHGESKSQGLTFYHVTRSRVEGNRWLRVLPLTQFGAPARGAKVSLMLSDGRMLTRVVDGGSGYLCEMEPVAHFGLGRDAQVRELKVVWPDNHEVTKRMTQMDENKMIEISHTGSLKKIEPVAYRNMQGYETEIRSYGRDSATSQARRGYPHTNRSRDPYRLESRSRSRTSSSYNSRRPSNSSRANSASGRGDRRNQRLPYRRTSNVDDRHNRRHHPSRHYHNRGHQDKRVRDSRRPTAGPPTRVPVSRARDTTPRNHIHRTRHMSRAELERRRQEQLERAREIERRREQERSRNVMSEAERRRRWEEARRARVTNTRETAPRGIDSSRRRNLPLRAGSTTEDPRESLRRLVRERARANARAEARRRAAYNARRAAEKNRRRNVYSSRGNSRVRVTSSTSRPYQYRSREYYRRLAQQRREAARRAADNRREAAHRAVEERRRNSSRSAEMDRTSRLNSDRNAASRRQQTAQRRYRPRYRPTPRRVTMRPEITTQTTVSPYAYAARRRQESRNRERYWRPRPRPTPDAKESHWGRRMDSRRRYTHERTTTPKPTHRSYSVDRNRYNWDRSRPERYRASYRSI</sequence>
<feature type="compositionally biased region" description="Basic residues" evidence="2">
    <location>
        <begin position="891"/>
        <end position="905"/>
    </location>
</feature>
<dbReference type="PANTHER" id="PTHR16026:SF0">
    <property type="entry name" value="CARTILAGE ACIDIC PROTEIN 1"/>
    <property type="match status" value="1"/>
</dbReference>
<protein>
    <submittedName>
        <fullName evidence="5">Cartilage acidic protein 1</fullName>
    </submittedName>
</protein>
<feature type="chain" id="PRO_5043315755" evidence="3">
    <location>
        <begin position="30"/>
        <end position="1000"/>
    </location>
</feature>
<organism evidence="5 6">
    <name type="scientific">Elysia marginata</name>
    <dbReference type="NCBI Taxonomy" id="1093978"/>
    <lineage>
        <taxon>Eukaryota</taxon>
        <taxon>Metazoa</taxon>
        <taxon>Spiralia</taxon>
        <taxon>Lophotrochozoa</taxon>
        <taxon>Mollusca</taxon>
        <taxon>Gastropoda</taxon>
        <taxon>Heterobranchia</taxon>
        <taxon>Euthyneura</taxon>
        <taxon>Panpulmonata</taxon>
        <taxon>Sacoglossa</taxon>
        <taxon>Placobranchoidea</taxon>
        <taxon>Plakobranchidae</taxon>
        <taxon>Elysia</taxon>
    </lineage>
</organism>
<feature type="signal peptide" evidence="3">
    <location>
        <begin position="1"/>
        <end position="29"/>
    </location>
</feature>
<dbReference type="SUPFAM" id="SSF69318">
    <property type="entry name" value="Integrin alpha N-terminal domain"/>
    <property type="match status" value="1"/>
</dbReference>
<feature type="compositionally biased region" description="Low complexity" evidence="2">
    <location>
        <begin position="879"/>
        <end position="890"/>
    </location>
</feature>
<evidence type="ECO:0000256" key="2">
    <source>
        <dbReference type="SAM" id="MobiDB-lite"/>
    </source>
</evidence>
<feature type="compositionally biased region" description="Basic and acidic residues" evidence="2">
    <location>
        <begin position="644"/>
        <end position="655"/>
    </location>
</feature>
<feature type="compositionally biased region" description="Low complexity" evidence="2">
    <location>
        <begin position="588"/>
        <end position="609"/>
    </location>
</feature>
<feature type="compositionally biased region" description="Basic and acidic residues" evidence="2">
    <location>
        <begin position="574"/>
        <end position="585"/>
    </location>
</feature>
<feature type="compositionally biased region" description="Basic residues" evidence="2">
    <location>
        <begin position="631"/>
        <end position="643"/>
    </location>
</feature>
<feature type="compositionally biased region" description="Low complexity" evidence="2">
    <location>
        <begin position="805"/>
        <end position="820"/>
    </location>
</feature>
<evidence type="ECO:0000259" key="4">
    <source>
        <dbReference type="Pfam" id="PF07593"/>
    </source>
</evidence>